<dbReference type="EMBL" id="JADNRY010000111">
    <property type="protein sequence ID" value="KAF9064954.1"/>
    <property type="molecule type" value="Genomic_DNA"/>
</dbReference>
<sequence length="451" mass="51128">MPSVAGLRNVLLDSKPVTDSSWMEDLLGLYEVLDEYSLQHLVDLIQSELDFVTSKEYYVDPVISEGSIYYRRCLQALRYLSTKYRILPSSMIMQDVVREHLPVSGGGFADIYRGMLGNQQACLKVLRLVIEPDKRMREKIHRHFCSEAVLWKQLKHPNILPLFGVNLELFEPSFCLISPWMENGNVITYLKQNHSHNRHKVLQDIAAGLCYLHSRNPPITHGDIRGANILVSNDLRCCLADFGLALCTANSQSGSTAVTSITMNGAIRWMAPELFHHDGSVDVALDHPSRDIYAFGCTIIEILTLEYPFHDLKTDYAVVASLMSGKRPSRPQSHWCTDTLWYLTTRCWTQDRSARPTAYEIYASVQLEGSVQNNKVQPSSSVRRSLTLNPDSLVRNNGTSWDDSSPETNSGAGVIFWSSRNKQFVWFTDRSSPSRLPQTNSHHYQSKHCAQ</sequence>
<organism evidence="3 4">
    <name type="scientific">Rhodocollybia butyracea</name>
    <dbReference type="NCBI Taxonomy" id="206335"/>
    <lineage>
        <taxon>Eukaryota</taxon>
        <taxon>Fungi</taxon>
        <taxon>Dikarya</taxon>
        <taxon>Basidiomycota</taxon>
        <taxon>Agaricomycotina</taxon>
        <taxon>Agaricomycetes</taxon>
        <taxon>Agaricomycetidae</taxon>
        <taxon>Agaricales</taxon>
        <taxon>Marasmiineae</taxon>
        <taxon>Omphalotaceae</taxon>
        <taxon>Rhodocollybia</taxon>
    </lineage>
</organism>
<dbReference type="InterPro" id="IPR011009">
    <property type="entry name" value="Kinase-like_dom_sf"/>
</dbReference>
<dbReference type="InterPro" id="IPR008266">
    <property type="entry name" value="Tyr_kinase_AS"/>
</dbReference>
<feature type="domain" description="Protein kinase" evidence="2">
    <location>
        <begin position="97"/>
        <end position="367"/>
    </location>
</feature>
<dbReference type="Proteomes" id="UP000772434">
    <property type="component" value="Unassembled WGS sequence"/>
</dbReference>
<evidence type="ECO:0000313" key="4">
    <source>
        <dbReference type="Proteomes" id="UP000772434"/>
    </source>
</evidence>
<evidence type="ECO:0000256" key="1">
    <source>
        <dbReference type="SAM" id="MobiDB-lite"/>
    </source>
</evidence>
<name>A0A9P5U3W1_9AGAR</name>
<dbReference type="Pfam" id="PF07714">
    <property type="entry name" value="PK_Tyr_Ser-Thr"/>
    <property type="match status" value="1"/>
</dbReference>
<keyword evidence="4" id="KW-1185">Reference proteome</keyword>
<feature type="compositionally biased region" description="Polar residues" evidence="1">
    <location>
        <begin position="431"/>
        <end position="443"/>
    </location>
</feature>
<feature type="region of interest" description="Disordered" evidence="1">
    <location>
        <begin position="431"/>
        <end position="451"/>
    </location>
</feature>
<evidence type="ECO:0000259" key="2">
    <source>
        <dbReference type="PROSITE" id="PS50011"/>
    </source>
</evidence>
<dbReference type="InterPro" id="IPR001245">
    <property type="entry name" value="Ser-Thr/Tyr_kinase_cat_dom"/>
</dbReference>
<dbReference type="SUPFAM" id="SSF56112">
    <property type="entry name" value="Protein kinase-like (PK-like)"/>
    <property type="match status" value="1"/>
</dbReference>
<dbReference type="AlphaFoldDB" id="A0A9P5U3W1"/>
<dbReference type="GO" id="GO:0004674">
    <property type="term" value="F:protein serine/threonine kinase activity"/>
    <property type="evidence" value="ECO:0007669"/>
    <property type="project" value="TreeGrafter"/>
</dbReference>
<protein>
    <submittedName>
        <fullName evidence="3">Kinase-like domain-containing protein</fullName>
    </submittedName>
</protein>
<reference evidence="3" key="1">
    <citation type="submission" date="2020-11" db="EMBL/GenBank/DDBJ databases">
        <authorList>
            <consortium name="DOE Joint Genome Institute"/>
            <person name="Ahrendt S."/>
            <person name="Riley R."/>
            <person name="Andreopoulos W."/>
            <person name="Labutti K."/>
            <person name="Pangilinan J."/>
            <person name="Ruiz-Duenas F.J."/>
            <person name="Barrasa J.M."/>
            <person name="Sanchez-Garcia M."/>
            <person name="Camarero S."/>
            <person name="Miyauchi S."/>
            <person name="Serrano A."/>
            <person name="Linde D."/>
            <person name="Babiker R."/>
            <person name="Drula E."/>
            <person name="Ayuso-Fernandez I."/>
            <person name="Pacheco R."/>
            <person name="Padilla G."/>
            <person name="Ferreira P."/>
            <person name="Barriuso J."/>
            <person name="Kellner H."/>
            <person name="Castanera R."/>
            <person name="Alfaro M."/>
            <person name="Ramirez L."/>
            <person name="Pisabarro A.G."/>
            <person name="Kuo A."/>
            <person name="Tritt A."/>
            <person name="Lipzen A."/>
            <person name="He G."/>
            <person name="Yan M."/>
            <person name="Ng V."/>
            <person name="Cullen D."/>
            <person name="Martin F."/>
            <person name="Rosso M.-N."/>
            <person name="Henrissat B."/>
            <person name="Hibbett D."/>
            <person name="Martinez A.T."/>
            <person name="Grigoriev I.V."/>
        </authorList>
    </citation>
    <scope>NUCLEOTIDE SEQUENCE</scope>
    <source>
        <strain evidence="3">AH 40177</strain>
    </source>
</reference>
<dbReference type="Gene3D" id="1.10.510.10">
    <property type="entry name" value="Transferase(Phosphotransferase) domain 1"/>
    <property type="match status" value="1"/>
</dbReference>
<accession>A0A9P5U3W1</accession>
<evidence type="ECO:0000313" key="3">
    <source>
        <dbReference type="EMBL" id="KAF9064954.1"/>
    </source>
</evidence>
<comment type="caution">
    <text evidence="3">The sequence shown here is derived from an EMBL/GenBank/DDBJ whole genome shotgun (WGS) entry which is preliminary data.</text>
</comment>
<keyword evidence="3" id="KW-0418">Kinase</keyword>
<proteinExistence type="predicted"/>
<dbReference type="PANTHER" id="PTHR44329">
    <property type="entry name" value="SERINE/THREONINE-PROTEIN KINASE TNNI3K-RELATED"/>
    <property type="match status" value="1"/>
</dbReference>
<dbReference type="InterPro" id="IPR051681">
    <property type="entry name" value="Ser/Thr_Kinases-Pseudokinases"/>
</dbReference>
<dbReference type="PROSITE" id="PS00109">
    <property type="entry name" value="PROTEIN_KINASE_TYR"/>
    <property type="match status" value="1"/>
</dbReference>
<feature type="region of interest" description="Disordered" evidence="1">
    <location>
        <begin position="389"/>
        <end position="409"/>
    </location>
</feature>
<gene>
    <name evidence="3" type="ORF">BDP27DRAFT_1332674</name>
</gene>
<dbReference type="OrthoDB" id="346907at2759"/>
<dbReference type="GO" id="GO:0005524">
    <property type="term" value="F:ATP binding"/>
    <property type="evidence" value="ECO:0007669"/>
    <property type="project" value="InterPro"/>
</dbReference>
<dbReference type="InterPro" id="IPR000719">
    <property type="entry name" value="Prot_kinase_dom"/>
</dbReference>
<keyword evidence="3" id="KW-0808">Transferase</keyword>
<dbReference type="PROSITE" id="PS50011">
    <property type="entry name" value="PROTEIN_KINASE_DOM"/>
    <property type="match status" value="1"/>
</dbReference>